<dbReference type="InterPro" id="IPR000836">
    <property type="entry name" value="PRTase_dom"/>
</dbReference>
<dbReference type="EMBL" id="FWXY01000002">
    <property type="protein sequence ID" value="SMC44519.1"/>
    <property type="molecule type" value="Genomic_DNA"/>
</dbReference>
<dbReference type="CDD" id="cd06223">
    <property type="entry name" value="PRTases_typeI"/>
    <property type="match status" value="1"/>
</dbReference>
<sequence length="308" mass="34013">MDMNALLRKIKTHCRETLVYLWAAGMDHLFPRRCMVCGCFIPPAPEKTPVNKAWPRPSCDMLSGDSMGVHHGIGMDPDVLQARFHELLSPFFCPECSSPGPAPLEPPRCPRCAGSLMGLNASGGVCRHCATSPGNIGRVRAVGSYGRGLLTAIHLLKYNGKMALSRPLGQLLFMVFCAHFATSAVDTIIPIPLHRSRLVRRGFNQAFLLVQNFEKMWKQCNGNPPPWHVDHRLLKRCRKTASQTGFNREARRENLKNAFKVISPRKVRGKAVLLVDDVYTTGSTCQEAARVLRCSGAASVDVLVLARA</sequence>
<dbReference type="PANTHER" id="PTHR47505:SF1">
    <property type="entry name" value="DNA UTILIZATION PROTEIN YHGH"/>
    <property type="match status" value="1"/>
</dbReference>
<gene>
    <name evidence="3" type="ORF">SAMN02746065_102146</name>
</gene>
<comment type="similarity">
    <text evidence="1">Belongs to the ComF/GntX family.</text>
</comment>
<evidence type="ECO:0000256" key="1">
    <source>
        <dbReference type="ARBA" id="ARBA00008007"/>
    </source>
</evidence>
<accession>A0A1W1Z7U5</accession>
<dbReference type="RefSeq" id="WP_084066816.1">
    <property type="nucleotide sequence ID" value="NZ_FWXY01000002.1"/>
</dbReference>
<protein>
    <submittedName>
        <fullName evidence="3">ComF family protein</fullName>
    </submittedName>
</protein>
<dbReference type="Pfam" id="PF00156">
    <property type="entry name" value="Pribosyltran"/>
    <property type="match status" value="1"/>
</dbReference>
<name>A0A1W1Z7U5_9BACT</name>
<reference evidence="3 4" key="1">
    <citation type="submission" date="2017-04" db="EMBL/GenBank/DDBJ databases">
        <authorList>
            <person name="Afonso C.L."/>
            <person name="Miller P.J."/>
            <person name="Scott M.A."/>
            <person name="Spackman E."/>
            <person name="Goraichik I."/>
            <person name="Dimitrov K.M."/>
            <person name="Suarez D.L."/>
            <person name="Swayne D.E."/>
        </authorList>
    </citation>
    <scope>NUCLEOTIDE SEQUENCE [LARGE SCALE GENOMIC DNA]</scope>
    <source>
        <strain evidence="3 4">DSM 3385</strain>
    </source>
</reference>
<dbReference type="SUPFAM" id="SSF53271">
    <property type="entry name" value="PRTase-like"/>
    <property type="match status" value="1"/>
</dbReference>
<evidence type="ECO:0000259" key="2">
    <source>
        <dbReference type="Pfam" id="PF00156"/>
    </source>
</evidence>
<proteinExistence type="inferred from homology"/>
<dbReference type="AlphaFoldDB" id="A0A1W1Z7U5"/>
<dbReference type="InterPro" id="IPR051910">
    <property type="entry name" value="ComF/GntX_DNA_util-trans"/>
</dbReference>
<dbReference type="InterPro" id="IPR029057">
    <property type="entry name" value="PRTase-like"/>
</dbReference>
<evidence type="ECO:0000313" key="3">
    <source>
        <dbReference type="EMBL" id="SMC44519.1"/>
    </source>
</evidence>
<feature type="domain" description="Phosphoribosyltransferase" evidence="2">
    <location>
        <begin position="263"/>
        <end position="306"/>
    </location>
</feature>
<dbReference type="STRING" id="1121400.SAMN02746065_102146"/>
<dbReference type="Proteomes" id="UP000192418">
    <property type="component" value="Unassembled WGS sequence"/>
</dbReference>
<dbReference type="Gene3D" id="3.40.50.2020">
    <property type="match status" value="1"/>
</dbReference>
<dbReference type="OrthoDB" id="9779910at2"/>
<evidence type="ECO:0000313" key="4">
    <source>
        <dbReference type="Proteomes" id="UP000192418"/>
    </source>
</evidence>
<organism evidence="3 4">
    <name type="scientific">Desulfocicer vacuolatum DSM 3385</name>
    <dbReference type="NCBI Taxonomy" id="1121400"/>
    <lineage>
        <taxon>Bacteria</taxon>
        <taxon>Pseudomonadati</taxon>
        <taxon>Thermodesulfobacteriota</taxon>
        <taxon>Desulfobacteria</taxon>
        <taxon>Desulfobacterales</taxon>
        <taxon>Desulfobacteraceae</taxon>
        <taxon>Desulfocicer</taxon>
    </lineage>
</organism>
<keyword evidence="4" id="KW-1185">Reference proteome</keyword>
<dbReference type="PANTHER" id="PTHR47505">
    <property type="entry name" value="DNA UTILIZATION PROTEIN YHGH"/>
    <property type="match status" value="1"/>
</dbReference>